<keyword evidence="3" id="KW-1185">Reference proteome</keyword>
<dbReference type="Proteomes" id="UP001152320">
    <property type="component" value="Chromosome 12"/>
</dbReference>
<protein>
    <submittedName>
        <fullName evidence="2">Uncharacterized protein</fullName>
    </submittedName>
</protein>
<sequence>MSLALLTIAVCVLSASSLPLSGWQNREDVRKFANDGWFKGQLTRDVKRSLGDDKMDEELTREELLKRKLEKEIMKRMKFCLYMKPEPIFKPC</sequence>
<keyword evidence="1" id="KW-0732">Signal</keyword>
<reference evidence="2" key="1">
    <citation type="submission" date="2021-10" db="EMBL/GenBank/DDBJ databases">
        <title>Tropical sea cucumber genome reveals ecological adaptation and Cuvierian tubules defense mechanism.</title>
        <authorList>
            <person name="Chen T."/>
        </authorList>
    </citation>
    <scope>NUCLEOTIDE SEQUENCE</scope>
    <source>
        <strain evidence="2">Nanhai2018</strain>
        <tissue evidence="2">Muscle</tissue>
    </source>
</reference>
<feature type="chain" id="PRO_5040493873" evidence="1">
    <location>
        <begin position="18"/>
        <end position="92"/>
    </location>
</feature>
<feature type="signal peptide" evidence="1">
    <location>
        <begin position="1"/>
        <end position="17"/>
    </location>
</feature>
<evidence type="ECO:0000313" key="2">
    <source>
        <dbReference type="EMBL" id="KAJ8032535.1"/>
    </source>
</evidence>
<name>A0A9Q1H4U5_HOLLE</name>
<dbReference type="EMBL" id="JAIZAY010000012">
    <property type="protein sequence ID" value="KAJ8032535.1"/>
    <property type="molecule type" value="Genomic_DNA"/>
</dbReference>
<gene>
    <name evidence="2" type="ORF">HOLleu_26086</name>
</gene>
<organism evidence="2 3">
    <name type="scientific">Holothuria leucospilota</name>
    <name type="common">Black long sea cucumber</name>
    <name type="synonym">Mertensiothuria leucospilota</name>
    <dbReference type="NCBI Taxonomy" id="206669"/>
    <lineage>
        <taxon>Eukaryota</taxon>
        <taxon>Metazoa</taxon>
        <taxon>Echinodermata</taxon>
        <taxon>Eleutherozoa</taxon>
        <taxon>Echinozoa</taxon>
        <taxon>Holothuroidea</taxon>
        <taxon>Aspidochirotacea</taxon>
        <taxon>Aspidochirotida</taxon>
        <taxon>Holothuriidae</taxon>
        <taxon>Holothuria</taxon>
    </lineage>
</organism>
<accession>A0A9Q1H4U5</accession>
<evidence type="ECO:0000256" key="1">
    <source>
        <dbReference type="SAM" id="SignalP"/>
    </source>
</evidence>
<proteinExistence type="predicted"/>
<comment type="caution">
    <text evidence="2">The sequence shown here is derived from an EMBL/GenBank/DDBJ whole genome shotgun (WGS) entry which is preliminary data.</text>
</comment>
<evidence type="ECO:0000313" key="3">
    <source>
        <dbReference type="Proteomes" id="UP001152320"/>
    </source>
</evidence>
<dbReference type="AlphaFoldDB" id="A0A9Q1H4U5"/>